<dbReference type="AlphaFoldDB" id="A0AAD7C986"/>
<evidence type="ECO:0000313" key="1">
    <source>
        <dbReference type="EMBL" id="KAJ7642561.1"/>
    </source>
</evidence>
<comment type="caution">
    <text evidence="1">The sequence shown here is derived from an EMBL/GenBank/DDBJ whole genome shotgun (WGS) entry which is preliminary data.</text>
</comment>
<dbReference type="EMBL" id="JARKIE010000416">
    <property type="protein sequence ID" value="KAJ7642561.1"/>
    <property type="molecule type" value="Genomic_DNA"/>
</dbReference>
<proteinExistence type="predicted"/>
<reference evidence="1" key="1">
    <citation type="submission" date="2023-03" db="EMBL/GenBank/DDBJ databases">
        <title>Massive genome expansion in bonnet fungi (Mycena s.s.) driven by repeated elements and novel gene families across ecological guilds.</title>
        <authorList>
            <consortium name="Lawrence Berkeley National Laboratory"/>
            <person name="Harder C.B."/>
            <person name="Miyauchi S."/>
            <person name="Viragh M."/>
            <person name="Kuo A."/>
            <person name="Thoen E."/>
            <person name="Andreopoulos B."/>
            <person name="Lu D."/>
            <person name="Skrede I."/>
            <person name="Drula E."/>
            <person name="Henrissat B."/>
            <person name="Morin E."/>
            <person name="Kohler A."/>
            <person name="Barry K."/>
            <person name="LaButti K."/>
            <person name="Morin E."/>
            <person name="Salamov A."/>
            <person name="Lipzen A."/>
            <person name="Mereny Z."/>
            <person name="Hegedus B."/>
            <person name="Baldrian P."/>
            <person name="Stursova M."/>
            <person name="Weitz H."/>
            <person name="Taylor A."/>
            <person name="Grigoriev I.V."/>
            <person name="Nagy L.G."/>
            <person name="Martin F."/>
            <person name="Kauserud H."/>
        </authorList>
    </citation>
    <scope>NUCLEOTIDE SEQUENCE</scope>
    <source>
        <strain evidence="1">CBHHK067</strain>
    </source>
</reference>
<gene>
    <name evidence="1" type="ORF">B0H17DRAFT_1148782</name>
</gene>
<accession>A0AAD7C986</accession>
<name>A0AAD7C986_MYCRO</name>
<evidence type="ECO:0000313" key="2">
    <source>
        <dbReference type="Proteomes" id="UP001221757"/>
    </source>
</evidence>
<dbReference type="Proteomes" id="UP001221757">
    <property type="component" value="Unassembled WGS sequence"/>
</dbReference>
<organism evidence="1 2">
    <name type="scientific">Mycena rosella</name>
    <name type="common">Pink bonnet</name>
    <name type="synonym">Agaricus rosellus</name>
    <dbReference type="NCBI Taxonomy" id="1033263"/>
    <lineage>
        <taxon>Eukaryota</taxon>
        <taxon>Fungi</taxon>
        <taxon>Dikarya</taxon>
        <taxon>Basidiomycota</taxon>
        <taxon>Agaricomycotina</taxon>
        <taxon>Agaricomycetes</taxon>
        <taxon>Agaricomycetidae</taxon>
        <taxon>Agaricales</taxon>
        <taxon>Marasmiineae</taxon>
        <taxon>Mycenaceae</taxon>
        <taxon>Mycena</taxon>
    </lineage>
</organism>
<keyword evidence="2" id="KW-1185">Reference proteome</keyword>
<sequence length="136" mass="14609">MKGSTQENGCVHAWKATRDEIYESRGWNGLGRLEGGWMQRGSVPRIELKGGAATREGNGRIGRGCGEGVGRCNADSDGKIRVNHEDVAGVTVFRAWVATGPPRLRYDGASASQPSHVWLASAIWLPTAHNSSPRLA</sequence>
<protein>
    <submittedName>
        <fullName evidence="1">Uncharacterized protein</fullName>
    </submittedName>
</protein>